<dbReference type="EMBL" id="ACIL03000016">
    <property type="protein sequence ID" value="ESL02470.1"/>
    <property type="molecule type" value="Genomic_DNA"/>
</dbReference>
<keyword evidence="3" id="KW-1185">Reference proteome</keyword>
<comment type="caution">
    <text evidence="2">The sequence shown here is derived from an EMBL/GenBank/DDBJ whole genome shotgun (WGS) entry which is preliminary data.</text>
</comment>
<protein>
    <submittedName>
        <fullName evidence="2">Uncharacterized protein</fullName>
    </submittedName>
</protein>
<dbReference type="eggNOG" id="COG1373">
    <property type="taxonomic scope" value="Bacteria"/>
</dbReference>
<evidence type="ECO:0000313" key="2">
    <source>
        <dbReference type="EMBL" id="ESL02470.1"/>
    </source>
</evidence>
<organism evidence="2 3">
    <name type="scientific">Catonella morbi ATCC 51271</name>
    <dbReference type="NCBI Taxonomy" id="592026"/>
    <lineage>
        <taxon>Bacteria</taxon>
        <taxon>Bacillati</taxon>
        <taxon>Bacillota</taxon>
        <taxon>Clostridia</taxon>
        <taxon>Lachnospirales</taxon>
        <taxon>Lachnospiraceae</taxon>
        <taxon>Catonella</taxon>
    </lineage>
</organism>
<evidence type="ECO:0000313" key="3">
    <source>
        <dbReference type="Proteomes" id="UP000018227"/>
    </source>
</evidence>
<gene>
    <name evidence="2" type="ORF">GCWU0000282_002606</name>
</gene>
<keyword evidence="1" id="KW-0472">Membrane</keyword>
<dbReference type="Proteomes" id="UP000018227">
    <property type="component" value="Unassembled WGS sequence"/>
</dbReference>
<dbReference type="HOGENOM" id="CLU_2116597_0_0_9"/>
<dbReference type="STRING" id="592026.GCWU0000282_002606"/>
<evidence type="ECO:0000256" key="1">
    <source>
        <dbReference type="SAM" id="Phobius"/>
    </source>
</evidence>
<reference evidence="2 3" key="1">
    <citation type="submission" date="2013-06" db="EMBL/GenBank/DDBJ databases">
        <authorList>
            <person name="Weinstock G."/>
            <person name="Sodergren E."/>
            <person name="Clifton S."/>
            <person name="Fulton L."/>
            <person name="Fulton B."/>
            <person name="Courtney L."/>
            <person name="Fronick C."/>
            <person name="Harrison M."/>
            <person name="Strong C."/>
            <person name="Farmer C."/>
            <person name="Delahaunty K."/>
            <person name="Markovic C."/>
            <person name="Hall O."/>
            <person name="Minx P."/>
            <person name="Tomlinson C."/>
            <person name="Mitreva M."/>
            <person name="Nelson J."/>
            <person name="Hou S."/>
            <person name="Wollam A."/>
            <person name="Pepin K.H."/>
            <person name="Johnson M."/>
            <person name="Bhonagiri V."/>
            <person name="Nash W.E."/>
            <person name="Warren W."/>
            <person name="Chinwalla A."/>
            <person name="Mardis E.R."/>
            <person name="Wilson R.K."/>
        </authorList>
    </citation>
    <scope>NUCLEOTIDE SEQUENCE [LARGE SCALE GENOMIC DNA]</scope>
    <source>
        <strain evidence="2 3">ATCC 51271</strain>
    </source>
</reference>
<accession>V2Z6B3</accession>
<proteinExistence type="predicted"/>
<name>V2Z6B3_9FIRM</name>
<dbReference type="AlphaFoldDB" id="V2Z6B3"/>
<keyword evidence="1" id="KW-0812">Transmembrane</keyword>
<keyword evidence="1" id="KW-1133">Transmembrane helix</keyword>
<sequence>MYIFRKINFEEMYKNCITNIEEMKLQINPMDYEEFCDATGFNYSLLKQVYETGKAIGQDTNRKLMRDLRVYMAVGGMPLAGNCITGLYLLSGKDVGAEKTLKKKPLYMTPFIIS</sequence>
<feature type="transmembrane region" description="Helical" evidence="1">
    <location>
        <begin position="70"/>
        <end position="90"/>
    </location>
</feature>